<dbReference type="Gene3D" id="3.30.420.40">
    <property type="match status" value="2"/>
</dbReference>
<dbReference type="Pfam" id="PF00022">
    <property type="entry name" value="Actin"/>
    <property type="match status" value="1"/>
</dbReference>
<protein>
    <submittedName>
        <fullName evidence="1">Uncharacterized protein</fullName>
    </submittedName>
</protein>
<evidence type="ECO:0000313" key="2">
    <source>
        <dbReference type="Proteomes" id="UP000694562"/>
    </source>
</evidence>
<dbReference type="AlphaFoldDB" id="A0A8C4XUA9"/>
<reference evidence="1" key="2">
    <citation type="submission" date="2025-09" db="UniProtKB">
        <authorList>
            <consortium name="Ensembl"/>
        </authorList>
    </citation>
    <scope>IDENTIFICATION</scope>
</reference>
<reference evidence="1" key="1">
    <citation type="submission" date="2025-08" db="UniProtKB">
        <authorList>
            <consortium name="Ensembl"/>
        </authorList>
    </citation>
    <scope>IDENTIFICATION</scope>
</reference>
<proteinExistence type="predicted"/>
<dbReference type="SUPFAM" id="SSF53067">
    <property type="entry name" value="Actin-like ATPase domain"/>
    <property type="match status" value="1"/>
</dbReference>
<keyword evidence="2" id="KW-1185">Reference proteome</keyword>
<evidence type="ECO:0000313" key="1">
    <source>
        <dbReference type="Ensembl" id="ENSFTIP00000022416.1"/>
    </source>
</evidence>
<dbReference type="Proteomes" id="UP000694562">
    <property type="component" value="Unplaced"/>
</dbReference>
<sequence>EASTVPALCACAHTTGPVICSIARLNFAGRGGTKHLARLLWKTRRSFVSTAERQLIRDMKEKLCCVALDPSQNMQEKPEELTWVGRVVLQSFKERLLKELQAGIPDTTYGKTFSPQDRMYSAGVGSSSPASLRRFRNLWVTRADLTEVGPTVAQRKYF</sequence>
<dbReference type="PANTHER" id="PTHR11937">
    <property type="entry name" value="ACTIN"/>
    <property type="match status" value="1"/>
</dbReference>
<organism evidence="1 2">
    <name type="scientific">Falco tinnunculus</name>
    <name type="common">Common kestrel</name>
    <dbReference type="NCBI Taxonomy" id="100819"/>
    <lineage>
        <taxon>Eukaryota</taxon>
        <taxon>Metazoa</taxon>
        <taxon>Chordata</taxon>
        <taxon>Craniata</taxon>
        <taxon>Vertebrata</taxon>
        <taxon>Euteleostomi</taxon>
        <taxon>Archelosauria</taxon>
        <taxon>Archosauria</taxon>
        <taxon>Dinosauria</taxon>
        <taxon>Saurischia</taxon>
        <taxon>Theropoda</taxon>
        <taxon>Coelurosauria</taxon>
        <taxon>Aves</taxon>
        <taxon>Neognathae</taxon>
        <taxon>Neoaves</taxon>
        <taxon>Telluraves</taxon>
        <taxon>Australaves</taxon>
        <taxon>Falconiformes</taxon>
        <taxon>Falconidae</taxon>
        <taxon>Falco</taxon>
    </lineage>
</organism>
<dbReference type="Gene3D" id="3.90.640.10">
    <property type="entry name" value="Actin, Chain A, domain 4"/>
    <property type="match status" value="1"/>
</dbReference>
<accession>A0A8C4XUA9</accession>
<dbReference type="InterPro" id="IPR043129">
    <property type="entry name" value="ATPase_NBD"/>
</dbReference>
<dbReference type="InterPro" id="IPR004000">
    <property type="entry name" value="Actin"/>
</dbReference>
<dbReference type="Ensembl" id="ENSFTIT00000023338.1">
    <property type="protein sequence ID" value="ENSFTIP00000022416.1"/>
    <property type="gene ID" value="ENSFTIG00000014462.1"/>
</dbReference>
<name>A0A8C4XUA9_FALTI</name>